<protein>
    <submittedName>
        <fullName evidence="2">Uncharacterized protein</fullName>
    </submittedName>
</protein>
<comment type="caution">
    <text evidence="2">The sequence shown here is derived from an EMBL/GenBank/DDBJ whole genome shotgun (WGS) entry which is preliminary data.</text>
</comment>
<sequence length="126" mass="13686">MEQGSRRTGSTAGFQLGCRPVRSNEPLHASTPARRVCASSFVYVEGSGVEEAQVHLQDVLQPEEPSDMLKKKQVSRPSGGMTSSSQDDSLTVLRLVSNFSASVFNPQDTAGRPVMEDMILSHTLTY</sequence>
<proteinExistence type="predicted"/>
<feature type="compositionally biased region" description="Polar residues" evidence="1">
    <location>
        <begin position="1"/>
        <end position="13"/>
    </location>
</feature>
<keyword evidence="3" id="KW-1185">Reference proteome</keyword>
<gene>
    <name evidence="2" type="ORF">PLEPLA_LOCUS1945</name>
</gene>
<dbReference type="AlphaFoldDB" id="A0A9N7TM87"/>
<feature type="region of interest" description="Disordered" evidence="1">
    <location>
        <begin position="58"/>
        <end position="87"/>
    </location>
</feature>
<dbReference type="EMBL" id="CADEAL010000093">
    <property type="protein sequence ID" value="CAB1414238.1"/>
    <property type="molecule type" value="Genomic_DNA"/>
</dbReference>
<evidence type="ECO:0000256" key="1">
    <source>
        <dbReference type="SAM" id="MobiDB-lite"/>
    </source>
</evidence>
<evidence type="ECO:0000313" key="3">
    <source>
        <dbReference type="Proteomes" id="UP001153269"/>
    </source>
</evidence>
<name>A0A9N7TM87_PLEPL</name>
<reference evidence="2" key="1">
    <citation type="submission" date="2020-03" db="EMBL/GenBank/DDBJ databases">
        <authorList>
            <person name="Weist P."/>
        </authorList>
    </citation>
    <scope>NUCLEOTIDE SEQUENCE</scope>
</reference>
<feature type="region of interest" description="Disordered" evidence="1">
    <location>
        <begin position="1"/>
        <end position="30"/>
    </location>
</feature>
<dbReference type="Proteomes" id="UP001153269">
    <property type="component" value="Unassembled WGS sequence"/>
</dbReference>
<accession>A0A9N7TM87</accession>
<evidence type="ECO:0000313" key="2">
    <source>
        <dbReference type="EMBL" id="CAB1414238.1"/>
    </source>
</evidence>
<organism evidence="2 3">
    <name type="scientific">Pleuronectes platessa</name>
    <name type="common">European plaice</name>
    <dbReference type="NCBI Taxonomy" id="8262"/>
    <lineage>
        <taxon>Eukaryota</taxon>
        <taxon>Metazoa</taxon>
        <taxon>Chordata</taxon>
        <taxon>Craniata</taxon>
        <taxon>Vertebrata</taxon>
        <taxon>Euteleostomi</taxon>
        <taxon>Actinopterygii</taxon>
        <taxon>Neopterygii</taxon>
        <taxon>Teleostei</taxon>
        <taxon>Neoteleostei</taxon>
        <taxon>Acanthomorphata</taxon>
        <taxon>Carangaria</taxon>
        <taxon>Pleuronectiformes</taxon>
        <taxon>Pleuronectoidei</taxon>
        <taxon>Pleuronectidae</taxon>
        <taxon>Pleuronectes</taxon>
    </lineage>
</organism>